<dbReference type="GO" id="GO:0007234">
    <property type="term" value="P:osmosensory signaling via phosphorelay pathway"/>
    <property type="evidence" value="ECO:0007669"/>
    <property type="project" value="TreeGrafter"/>
</dbReference>
<keyword evidence="7" id="KW-0067">ATP-binding</keyword>
<dbReference type="Gene3D" id="1.25.40.10">
    <property type="entry name" value="Tetratricopeptide repeat domain"/>
    <property type="match status" value="3"/>
</dbReference>
<dbReference type="Pfam" id="PF00515">
    <property type="entry name" value="TPR_1"/>
    <property type="match status" value="1"/>
</dbReference>
<proteinExistence type="predicted"/>
<dbReference type="SMART" id="SM00387">
    <property type="entry name" value="HATPase_c"/>
    <property type="match status" value="1"/>
</dbReference>
<feature type="repeat" description="TPR" evidence="9">
    <location>
        <begin position="272"/>
        <end position="305"/>
    </location>
</feature>
<keyword evidence="6" id="KW-0418">Kinase</keyword>
<dbReference type="Pfam" id="PF12862">
    <property type="entry name" value="ANAPC5"/>
    <property type="match status" value="1"/>
</dbReference>
<evidence type="ECO:0000256" key="9">
    <source>
        <dbReference type="PROSITE-ProRule" id="PRU00339"/>
    </source>
</evidence>
<feature type="coiled-coil region" evidence="10">
    <location>
        <begin position="559"/>
        <end position="596"/>
    </location>
</feature>
<organism evidence="13 14">
    <name type="scientific">Fulvivirga lutea</name>
    <dbReference type="NCBI Taxonomy" id="2810512"/>
    <lineage>
        <taxon>Bacteria</taxon>
        <taxon>Pseudomonadati</taxon>
        <taxon>Bacteroidota</taxon>
        <taxon>Cytophagia</taxon>
        <taxon>Cytophagales</taxon>
        <taxon>Fulvivirgaceae</taxon>
        <taxon>Fulvivirga</taxon>
    </lineage>
</organism>
<evidence type="ECO:0000256" key="7">
    <source>
        <dbReference type="ARBA" id="ARBA00022840"/>
    </source>
</evidence>
<keyword evidence="9" id="KW-0802">TPR repeat</keyword>
<dbReference type="GO" id="GO:0000156">
    <property type="term" value="F:phosphorelay response regulator activity"/>
    <property type="evidence" value="ECO:0007669"/>
    <property type="project" value="TreeGrafter"/>
</dbReference>
<feature type="transmembrane region" description="Helical" evidence="11">
    <location>
        <begin position="534"/>
        <end position="554"/>
    </location>
</feature>
<dbReference type="PROSITE" id="PS50293">
    <property type="entry name" value="TPR_REGION"/>
    <property type="match status" value="1"/>
</dbReference>
<dbReference type="GO" id="GO:0005524">
    <property type="term" value="F:ATP binding"/>
    <property type="evidence" value="ECO:0007669"/>
    <property type="project" value="UniProtKB-KW"/>
</dbReference>
<keyword evidence="4" id="KW-0808">Transferase</keyword>
<dbReference type="SUPFAM" id="SSF55874">
    <property type="entry name" value="ATPase domain of HSP90 chaperone/DNA topoisomerase II/histidine kinase"/>
    <property type="match status" value="1"/>
</dbReference>
<feature type="repeat" description="TPR" evidence="9">
    <location>
        <begin position="228"/>
        <end position="261"/>
    </location>
</feature>
<accession>A0A974WIT0</accession>
<dbReference type="InterPro" id="IPR005467">
    <property type="entry name" value="His_kinase_dom"/>
</dbReference>
<dbReference type="InterPro" id="IPR026000">
    <property type="entry name" value="Apc5_dom"/>
</dbReference>
<evidence type="ECO:0000313" key="13">
    <source>
        <dbReference type="EMBL" id="QSE98955.1"/>
    </source>
</evidence>
<dbReference type="InterPro" id="IPR036097">
    <property type="entry name" value="HisK_dim/P_sf"/>
</dbReference>
<evidence type="ECO:0000313" key="14">
    <source>
        <dbReference type="Proteomes" id="UP000662783"/>
    </source>
</evidence>
<dbReference type="PROSITE" id="PS50005">
    <property type="entry name" value="TPR"/>
    <property type="match status" value="2"/>
</dbReference>
<keyword evidence="14" id="KW-1185">Reference proteome</keyword>
<reference evidence="13" key="1">
    <citation type="submission" date="2021-02" db="EMBL/GenBank/DDBJ databases">
        <title>Fulvivirga sp. S481 isolated from sea water.</title>
        <authorList>
            <person name="Bae S.S."/>
            <person name="Baek K."/>
        </authorList>
    </citation>
    <scope>NUCLEOTIDE SEQUENCE</scope>
    <source>
        <strain evidence="13">S481</strain>
    </source>
</reference>
<dbReference type="Proteomes" id="UP000662783">
    <property type="component" value="Chromosome"/>
</dbReference>
<keyword evidence="10" id="KW-0175">Coiled coil</keyword>
<dbReference type="PRINTS" id="PR00344">
    <property type="entry name" value="BCTRLSENSOR"/>
</dbReference>
<dbReference type="Pfam" id="PF00512">
    <property type="entry name" value="HisKA"/>
    <property type="match status" value="1"/>
</dbReference>
<evidence type="ECO:0000256" key="8">
    <source>
        <dbReference type="ARBA" id="ARBA00023012"/>
    </source>
</evidence>
<dbReference type="SMART" id="SM00028">
    <property type="entry name" value="TPR"/>
    <property type="match status" value="7"/>
</dbReference>
<evidence type="ECO:0000256" key="6">
    <source>
        <dbReference type="ARBA" id="ARBA00022777"/>
    </source>
</evidence>
<evidence type="ECO:0000256" key="1">
    <source>
        <dbReference type="ARBA" id="ARBA00000085"/>
    </source>
</evidence>
<evidence type="ECO:0000256" key="10">
    <source>
        <dbReference type="SAM" id="Coils"/>
    </source>
</evidence>
<name>A0A974WIT0_9BACT</name>
<dbReference type="EC" id="2.7.13.3" evidence="2"/>
<dbReference type="Pfam" id="PF02518">
    <property type="entry name" value="HATPase_c"/>
    <property type="match status" value="1"/>
</dbReference>
<keyword evidence="8" id="KW-0902">Two-component regulatory system</keyword>
<protein>
    <recommendedName>
        <fullName evidence="2">histidine kinase</fullName>
        <ecNumber evidence="2">2.7.13.3</ecNumber>
    </recommendedName>
</protein>
<gene>
    <name evidence="13" type="ORF">JR347_07690</name>
</gene>
<dbReference type="GO" id="GO:0000155">
    <property type="term" value="F:phosphorelay sensor kinase activity"/>
    <property type="evidence" value="ECO:0007669"/>
    <property type="project" value="InterPro"/>
</dbReference>
<dbReference type="Gene3D" id="3.30.565.10">
    <property type="entry name" value="Histidine kinase-like ATPase, C-terminal domain"/>
    <property type="match status" value="1"/>
</dbReference>
<dbReference type="Gene3D" id="1.10.287.130">
    <property type="match status" value="1"/>
</dbReference>
<dbReference type="EMBL" id="CP070608">
    <property type="protein sequence ID" value="QSE98955.1"/>
    <property type="molecule type" value="Genomic_DNA"/>
</dbReference>
<keyword evidence="5" id="KW-0547">Nucleotide-binding</keyword>
<keyword evidence="11" id="KW-0812">Transmembrane</keyword>
<evidence type="ECO:0000256" key="5">
    <source>
        <dbReference type="ARBA" id="ARBA00022741"/>
    </source>
</evidence>
<keyword evidence="11" id="KW-0472">Membrane</keyword>
<dbReference type="InterPro" id="IPR004358">
    <property type="entry name" value="Sig_transdc_His_kin-like_C"/>
</dbReference>
<dbReference type="SUPFAM" id="SSF48452">
    <property type="entry name" value="TPR-like"/>
    <property type="match status" value="2"/>
</dbReference>
<sequence>MAGRFILSFTFCLFLINSSYSQQTTSKDNIDGIIDQAKSEMVRFNHDKAISLASKSLKDALNEDYKTGIIESLMIIGESRKQKSDFTEGLNNYLQALSEAEKLGSTQYKLFVNEKLGQLFYDWGVPEKALLYFEEALRISEKEKKTDDQLLNEIAETHIQLRNYSETLSYYQQLLRRQETRNNYEAEVRTLKKISSVYTLMKEPNYALNTNLKILEKNQAADDKNNTAVTLNSIGFLYRDLNQQQKALEYFERALELNQQLNTNGAKNDDIVSNLINIGVVQQSLGDYRESMKSFRNALEIKEESGSPVEVAVMHNYLASINYNLGKNREALDHCEEAIGLLENSDNKRLLASVYKKQSEIMQRMGSYQEALASYKKYTVLKDSILFKDQLAQENEKYKEFIAETTEKESKLNIIDQEMKTLELTNEKVKAEQEKQAVELMLREQEVKNISLQNEQLAKERQLQKLLLQQEKIETEQKDQEIQLLEQTKELQSVELQKKNLEEKERLREIELQKSKLELQESQLETSRERQRNLYYVAGLFLIILILIFGGYIYQQRVNTKLKTQYEQINEQKQEIEKINKNLVELNEEKNDLIGIVAHDLKSPLNQIAGMLDIIKMTASDKDDDQKELVEKIDKSAKRMKSMVTQILDVNAIESKSLNMNIISVATTTFLTEIIDRFEPAAEKKEITIDRQVDSNLPSIKVDEGYASEVLENLMSNSIKYSPLGKKVRVKASQVNGYVRMEFKDEGQGISKEDMKKLFGKFHKLSARPTAGEDSTGLGLSIVKRYVEALNGNVWCESEEGNGANFIVEFPVA</sequence>
<dbReference type="InterPro" id="IPR050351">
    <property type="entry name" value="BphY/WalK/GraS-like"/>
</dbReference>
<keyword evidence="11" id="KW-1133">Transmembrane helix</keyword>
<evidence type="ECO:0000256" key="3">
    <source>
        <dbReference type="ARBA" id="ARBA00022553"/>
    </source>
</evidence>
<dbReference type="PROSITE" id="PS50109">
    <property type="entry name" value="HIS_KIN"/>
    <property type="match status" value="1"/>
</dbReference>
<evidence type="ECO:0000256" key="11">
    <source>
        <dbReference type="SAM" id="Phobius"/>
    </source>
</evidence>
<dbReference type="PANTHER" id="PTHR42878:SF7">
    <property type="entry name" value="SENSOR HISTIDINE KINASE GLRK"/>
    <property type="match status" value="1"/>
</dbReference>
<evidence type="ECO:0000256" key="4">
    <source>
        <dbReference type="ARBA" id="ARBA00022679"/>
    </source>
</evidence>
<dbReference type="CDD" id="cd00082">
    <property type="entry name" value="HisKA"/>
    <property type="match status" value="1"/>
</dbReference>
<dbReference type="RefSeq" id="WP_205723469.1">
    <property type="nucleotide sequence ID" value="NZ_CP070608.1"/>
</dbReference>
<evidence type="ECO:0000256" key="2">
    <source>
        <dbReference type="ARBA" id="ARBA00012438"/>
    </source>
</evidence>
<feature type="coiled-coil region" evidence="10">
    <location>
        <begin position="388"/>
        <end position="530"/>
    </location>
</feature>
<comment type="catalytic activity">
    <reaction evidence="1">
        <text>ATP + protein L-histidine = ADP + protein N-phospho-L-histidine.</text>
        <dbReference type="EC" id="2.7.13.3"/>
    </reaction>
</comment>
<feature type="domain" description="Histidine kinase" evidence="12">
    <location>
        <begin position="596"/>
        <end position="813"/>
    </location>
</feature>
<dbReference type="PANTHER" id="PTHR42878">
    <property type="entry name" value="TWO-COMPONENT HISTIDINE KINASE"/>
    <property type="match status" value="1"/>
</dbReference>
<evidence type="ECO:0000259" key="12">
    <source>
        <dbReference type="PROSITE" id="PS50109"/>
    </source>
</evidence>
<dbReference type="SUPFAM" id="SSF47384">
    <property type="entry name" value="Homodimeric domain of signal transducing histidine kinase"/>
    <property type="match status" value="1"/>
</dbReference>
<dbReference type="Pfam" id="PF13424">
    <property type="entry name" value="TPR_12"/>
    <property type="match status" value="1"/>
</dbReference>
<dbReference type="FunFam" id="3.30.565.10:FF:000006">
    <property type="entry name" value="Sensor histidine kinase WalK"/>
    <property type="match status" value="1"/>
</dbReference>
<dbReference type="InterPro" id="IPR003594">
    <property type="entry name" value="HATPase_dom"/>
</dbReference>
<dbReference type="InterPro" id="IPR003661">
    <property type="entry name" value="HisK_dim/P_dom"/>
</dbReference>
<dbReference type="Pfam" id="PF13181">
    <property type="entry name" value="TPR_8"/>
    <property type="match status" value="1"/>
</dbReference>
<dbReference type="SMART" id="SM00388">
    <property type="entry name" value="HisKA"/>
    <property type="match status" value="1"/>
</dbReference>
<dbReference type="GO" id="GO:0030295">
    <property type="term" value="F:protein kinase activator activity"/>
    <property type="evidence" value="ECO:0007669"/>
    <property type="project" value="TreeGrafter"/>
</dbReference>
<dbReference type="AlphaFoldDB" id="A0A974WIT0"/>
<keyword evidence="3" id="KW-0597">Phosphoprotein</keyword>
<dbReference type="InterPro" id="IPR036890">
    <property type="entry name" value="HATPase_C_sf"/>
</dbReference>
<dbReference type="InterPro" id="IPR019734">
    <property type="entry name" value="TPR_rpt"/>
</dbReference>
<dbReference type="InterPro" id="IPR011990">
    <property type="entry name" value="TPR-like_helical_dom_sf"/>
</dbReference>
<dbReference type="KEGG" id="fuv:JR347_07690"/>